<comment type="caution">
    <text evidence="2">The sequence shown here is derived from an EMBL/GenBank/DDBJ whole genome shotgun (WGS) entry which is preliminary data.</text>
</comment>
<dbReference type="AlphaFoldDB" id="A0A8T0IW41"/>
<sequence>MFLLLCSVGFGGVVSRMLFSVMRCVSFEDEFSGFMRSEGRRYCMTTWVIQWLLS</sequence>
<evidence type="ECO:0000256" key="1">
    <source>
        <dbReference type="SAM" id="SignalP"/>
    </source>
</evidence>
<reference evidence="2" key="1">
    <citation type="submission" date="2020-06" db="EMBL/GenBank/DDBJ databases">
        <title>WGS assembly of Ceratodon purpureus strain R40.</title>
        <authorList>
            <person name="Carey S.B."/>
            <person name="Jenkins J."/>
            <person name="Shu S."/>
            <person name="Lovell J.T."/>
            <person name="Sreedasyam A."/>
            <person name="Maumus F."/>
            <person name="Tiley G.P."/>
            <person name="Fernandez-Pozo N."/>
            <person name="Barry K."/>
            <person name="Chen C."/>
            <person name="Wang M."/>
            <person name="Lipzen A."/>
            <person name="Daum C."/>
            <person name="Saski C.A."/>
            <person name="Payton A.C."/>
            <person name="Mcbreen J.C."/>
            <person name="Conrad R.E."/>
            <person name="Kollar L.M."/>
            <person name="Olsson S."/>
            <person name="Huttunen S."/>
            <person name="Landis J.B."/>
            <person name="Wickett N.J."/>
            <person name="Johnson M.G."/>
            <person name="Rensing S.A."/>
            <person name="Grimwood J."/>
            <person name="Schmutz J."/>
            <person name="Mcdaniel S.F."/>
        </authorList>
    </citation>
    <scope>NUCLEOTIDE SEQUENCE</scope>
    <source>
        <strain evidence="2">R40</strain>
    </source>
</reference>
<proteinExistence type="predicted"/>
<feature type="signal peptide" evidence="1">
    <location>
        <begin position="1"/>
        <end position="15"/>
    </location>
</feature>
<dbReference type="EMBL" id="CM026422">
    <property type="protein sequence ID" value="KAG0587332.1"/>
    <property type="molecule type" value="Genomic_DNA"/>
</dbReference>
<evidence type="ECO:0000313" key="3">
    <source>
        <dbReference type="Proteomes" id="UP000822688"/>
    </source>
</evidence>
<keyword evidence="1" id="KW-0732">Signal</keyword>
<dbReference type="Proteomes" id="UP000822688">
    <property type="component" value="Chromosome 2"/>
</dbReference>
<accession>A0A8T0IW41</accession>
<keyword evidence="3" id="KW-1185">Reference proteome</keyword>
<organism evidence="2 3">
    <name type="scientific">Ceratodon purpureus</name>
    <name type="common">Fire moss</name>
    <name type="synonym">Dicranum purpureum</name>
    <dbReference type="NCBI Taxonomy" id="3225"/>
    <lineage>
        <taxon>Eukaryota</taxon>
        <taxon>Viridiplantae</taxon>
        <taxon>Streptophyta</taxon>
        <taxon>Embryophyta</taxon>
        <taxon>Bryophyta</taxon>
        <taxon>Bryophytina</taxon>
        <taxon>Bryopsida</taxon>
        <taxon>Dicranidae</taxon>
        <taxon>Pseudoditrichales</taxon>
        <taxon>Ditrichaceae</taxon>
        <taxon>Ceratodon</taxon>
    </lineage>
</organism>
<feature type="chain" id="PRO_5035766176" evidence="1">
    <location>
        <begin position="16"/>
        <end position="54"/>
    </location>
</feature>
<protein>
    <submittedName>
        <fullName evidence="2">Uncharacterized protein</fullName>
    </submittedName>
</protein>
<gene>
    <name evidence="2" type="ORF">KC19_2G156900</name>
</gene>
<name>A0A8T0IW41_CERPU</name>
<evidence type="ECO:0000313" key="2">
    <source>
        <dbReference type="EMBL" id="KAG0587332.1"/>
    </source>
</evidence>